<protein>
    <submittedName>
        <fullName evidence="1">Uncharacterized protein</fullName>
    </submittedName>
</protein>
<evidence type="ECO:0000313" key="1">
    <source>
        <dbReference type="EMBL" id="CCC95380.1"/>
    </source>
</evidence>
<dbReference type="AlphaFoldDB" id="G0V159"/>
<dbReference type="EMBL" id="HE575324">
    <property type="protein sequence ID" value="CCC95380.1"/>
    <property type="molecule type" value="Genomic_DNA"/>
</dbReference>
<sequence>MRRVTRVCKTPKPHREKGKWKGKERVRRKRVNNVWKRTKWGERRETVGSAFPLLSLSLLATKHKVYHNRNQHHTTARCAHYISITGQRHHTRKQTHKPRCAGAYAHVHIYIYLYKHLPWLTHLSEFFLHQGLVTLQKCMHVCP</sequence>
<gene>
    <name evidence="1" type="ORF">TCIL3000_11_8340</name>
</gene>
<proteinExistence type="predicted"/>
<reference evidence="1" key="1">
    <citation type="journal article" date="2012" name="Proc. Natl. Acad. Sci. U.S.A.">
        <title>Antigenic diversity is generated by distinct evolutionary mechanisms in African trypanosome species.</title>
        <authorList>
            <person name="Jackson A.P."/>
            <person name="Berry A."/>
            <person name="Aslett M."/>
            <person name="Allison H.C."/>
            <person name="Burton P."/>
            <person name="Vavrova-Anderson J."/>
            <person name="Brown R."/>
            <person name="Browne H."/>
            <person name="Corton N."/>
            <person name="Hauser H."/>
            <person name="Gamble J."/>
            <person name="Gilderthorp R."/>
            <person name="Marcello L."/>
            <person name="McQuillan J."/>
            <person name="Otto T.D."/>
            <person name="Quail M.A."/>
            <person name="Sanders M.J."/>
            <person name="van Tonder A."/>
            <person name="Ginger M.L."/>
            <person name="Field M.C."/>
            <person name="Barry J.D."/>
            <person name="Hertz-Fowler C."/>
            <person name="Berriman M."/>
        </authorList>
    </citation>
    <scope>NUCLEOTIDE SEQUENCE</scope>
    <source>
        <strain evidence="1">IL3000</strain>
    </source>
</reference>
<name>G0V159_TRYCI</name>
<accession>G0V159</accession>
<organism evidence="1">
    <name type="scientific">Trypanosoma congolense (strain IL3000)</name>
    <dbReference type="NCBI Taxonomy" id="1068625"/>
    <lineage>
        <taxon>Eukaryota</taxon>
        <taxon>Discoba</taxon>
        <taxon>Euglenozoa</taxon>
        <taxon>Kinetoplastea</taxon>
        <taxon>Metakinetoplastina</taxon>
        <taxon>Trypanosomatida</taxon>
        <taxon>Trypanosomatidae</taxon>
        <taxon>Trypanosoma</taxon>
        <taxon>Nannomonas</taxon>
    </lineage>
</organism>